<organism evidence="10 11">
    <name type="scientific">Monodon monoceros</name>
    <name type="common">Narwhal</name>
    <name type="synonym">Ceratodon monodon</name>
    <dbReference type="NCBI Taxonomy" id="40151"/>
    <lineage>
        <taxon>Eukaryota</taxon>
        <taxon>Metazoa</taxon>
        <taxon>Chordata</taxon>
        <taxon>Craniata</taxon>
        <taxon>Vertebrata</taxon>
        <taxon>Euteleostomi</taxon>
        <taxon>Mammalia</taxon>
        <taxon>Eutheria</taxon>
        <taxon>Laurasiatheria</taxon>
        <taxon>Artiodactyla</taxon>
        <taxon>Whippomorpha</taxon>
        <taxon>Cetacea</taxon>
        <taxon>Odontoceti</taxon>
        <taxon>Monodontidae</taxon>
        <taxon>Monodon</taxon>
    </lineage>
</organism>
<dbReference type="GeneTree" id="ENSGT00960000186859"/>
<keyword evidence="5" id="KW-0819">tRNA processing</keyword>
<reference evidence="10" key="1">
    <citation type="submission" date="2025-08" db="UniProtKB">
        <authorList>
            <consortium name="Ensembl"/>
        </authorList>
    </citation>
    <scope>IDENTIFICATION</scope>
</reference>
<comment type="similarity">
    <text evidence="3">Belongs to the CTAG/PCC1 family.</text>
</comment>
<proteinExistence type="inferred from homology"/>
<dbReference type="FunFam" id="3.30.310.50:FF:000005">
    <property type="entry name" value="L antigen family member 3"/>
    <property type="match status" value="1"/>
</dbReference>
<dbReference type="AlphaFoldDB" id="A0A8C6BSN1"/>
<evidence type="ECO:0000256" key="7">
    <source>
        <dbReference type="ARBA" id="ARBA00053047"/>
    </source>
</evidence>
<evidence type="ECO:0000313" key="11">
    <source>
        <dbReference type="Proteomes" id="UP000694561"/>
    </source>
</evidence>
<evidence type="ECO:0000256" key="8">
    <source>
        <dbReference type="ARBA" id="ARBA00062157"/>
    </source>
</evidence>
<dbReference type="GO" id="GO:0005634">
    <property type="term" value="C:nucleus"/>
    <property type="evidence" value="ECO:0007669"/>
    <property type="project" value="UniProtKB-SubCell"/>
</dbReference>
<accession>A0A8C6BSN1</accession>
<comment type="subcellular location">
    <subcellularLocation>
        <location evidence="2">Cytoplasm</location>
    </subcellularLocation>
    <subcellularLocation>
        <location evidence="1">Nucleus</location>
    </subcellularLocation>
</comment>
<evidence type="ECO:0000256" key="5">
    <source>
        <dbReference type="ARBA" id="ARBA00022694"/>
    </source>
</evidence>
<dbReference type="GO" id="GO:0005737">
    <property type="term" value="C:cytoplasm"/>
    <property type="evidence" value="ECO:0007669"/>
    <property type="project" value="UniProtKB-SubCell"/>
</dbReference>
<reference evidence="10" key="2">
    <citation type="submission" date="2025-09" db="UniProtKB">
        <authorList>
            <consortium name="Ensembl"/>
        </authorList>
    </citation>
    <scope>IDENTIFICATION</scope>
</reference>
<sequence>MPEEPGGWGRTKGLGRRLRAVSSWSKNGPLRCGQARDTSKFSDGWCLNHVSPSKLIVLFRSPLEAHMAHRALIPDAQRDQGVIREELRVNGSALAITWTAEDLVLCRISISFFRDQLSLVIQNIQRPGPPPP</sequence>
<dbReference type="GO" id="GO:0070525">
    <property type="term" value="P:tRNA threonylcarbamoyladenosine metabolic process"/>
    <property type="evidence" value="ECO:0007669"/>
    <property type="project" value="TreeGrafter"/>
</dbReference>
<evidence type="ECO:0000313" key="10">
    <source>
        <dbReference type="Ensembl" id="ENSMMNP00015018519.1"/>
    </source>
</evidence>
<dbReference type="Pfam" id="PF09341">
    <property type="entry name" value="Pcc1"/>
    <property type="match status" value="1"/>
</dbReference>
<evidence type="ECO:0000256" key="9">
    <source>
        <dbReference type="ARBA" id="ARBA00076355"/>
    </source>
</evidence>
<comment type="function">
    <text evidence="7">Component of the EKC/KEOPS complex that is required for the formation of a threonylcarbamoyl group on adenosine at position 37 (t(6)A37) in tRNAs that read codons beginning with adenine. The complex is probably involved in the transfer of the threonylcarbamoyl moiety of threonylcarbamoyl-AMP (TC-AMP) to the N6 group of A37. LAGE3 functions as a dimerization module for the complex.</text>
</comment>
<protein>
    <recommendedName>
        <fullName evidence="9">L antigen family member 3</fullName>
    </recommendedName>
</protein>
<dbReference type="GO" id="GO:0000408">
    <property type="term" value="C:EKC/KEOPS complex"/>
    <property type="evidence" value="ECO:0007669"/>
    <property type="project" value="TreeGrafter"/>
</dbReference>
<keyword evidence="4" id="KW-0963">Cytoplasm</keyword>
<keyword evidence="6" id="KW-0539">Nucleus</keyword>
<evidence type="ECO:0000256" key="3">
    <source>
        <dbReference type="ARBA" id="ARBA00007073"/>
    </source>
</evidence>
<dbReference type="Proteomes" id="UP000694561">
    <property type="component" value="Unplaced"/>
</dbReference>
<dbReference type="InterPro" id="IPR015419">
    <property type="entry name" value="CTAG/Pcc1"/>
</dbReference>
<evidence type="ECO:0000256" key="2">
    <source>
        <dbReference type="ARBA" id="ARBA00004496"/>
    </source>
</evidence>
<dbReference type="PANTHER" id="PTHR31283">
    <property type="entry name" value="EKC/KEOPS COMPLEX SUBUNIT PCC1 FAMILY MEMBER"/>
    <property type="match status" value="1"/>
</dbReference>
<evidence type="ECO:0000256" key="6">
    <source>
        <dbReference type="ARBA" id="ARBA00023242"/>
    </source>
</evidence>
<evidence type="ECO:0000256" key="4">
    <source>
        <dbReference type="ARBA" id="ARBA00022490"/>
    </source>
</evidence>
<dbReference type="Gene3D" id="3.30.310.50">
    <property type="entry name" value="Alpha-D-phosphohexomutase, C-terminal domain"/>
    <property type="match status" value="1"/>
</dbReference>
<dbReference type="Ensembl" id="ENSMMNT00015020339.1">
    <property type="protein sequence ID" value="ENSMMNP00015018519.1"/>
    <property type="gene ID" value="ENSMMNG00015013606.1"/>
</dbReference>
<dbReference type="PANTHER" id="PTHR31283:SF16">
    <property type="entry name" value="CTAG2 LIKE 2"/>
    <property type="match status" value="1"/>
</dbReference>
<comment type="subunit">
    <text evidence="8">Component of the EKC/KEOPS complex composed of at least GON7, TP53RK, TPRKB, OSGEP and LAGE3; the whole complex dimerizes.</text>
</comment>
<dbReference type="GO" id="GO:0008033">
    <property type="term" value="P:tRNA processing"/>
    <property type="evidence" value="ECO:0007669"/>
    <property type="project" value="UniProtKB-KW"/>
</dbReference>
<keyword evidence="11" id="KW-1185">Reference proteome</keyword>
<evidence type="ECO:0000256" key="1">
    <source>
        <dbReference type="ARBA" id="ARBA00004123"/>
    </source>
</evidence>
<name>A0A8C6BSN1_MONMO</name>